<gene>
    <name evidence="2" type="ORF">VNO77_41809</name>
</gene>
<dbReference type="Proteomes" id="UP001367508">
    <property type="component" value="Unassembled WGS sequence"/>
</dbReference>
<dbReference type="AlphaFoldDB" id="A0AAN9PS52"/>
<comment type="caution">
    <text evidence="2">The sequence shown here is derived from an EMBL/GenBank/DDBJ whole genome shotgun (WGS) entry which is preliminary data.</text>
</comment>
<reference evidence="2 3" key="1">
    <citation type="submission" date="2024-01" db="EMBL/GenBank/DDBJ databases">
        <title>The genomes of 5 underutilized Papilionoideae crops provide insights into root nodulation and disease resistanc.</title>
        <authorList>
            <person name="Jiang F."/>
        </authorList>
    </citation>
    <scope>NUCLEOTIDE SEQUENCE [LARGE SCALE GENOMIC DNA]</scope>
    <source>
        <strain evidence="2">LVBAO_FW01</strain>
        <tissue evidence="2">Leaves</tissue>
    </source>
</reference>
<feature type="region of interest" description="Disordered" evidence="1">
    <location>
        <begin position="40"/>
        <end position="78"/>
    </location>
</feature>
<dbReference type="EMBL" id="JAYMYQ010000010">
    <property type="protein sequence ID" value="KAK7308209.1"/>
    <property type="molecule type" value="Genomic_DNA"/>
</dbReference>
<accession>A0AAN9PS52</accession>
<feature type="compositionally biased region" description="Basic and acidic residues" evidence="1">
    <location>
        <begin position="12"/>
        <end position="26"/>
    </location>
</feature>
<name>A0AAN9PS52_CANGL</name>
<organism evidence="2 3">
    <name type="scientific">Canavalia gladiata</name>
    <name type="common">Sword bean</name>
    <name type="synonym">Dolichos gladiatus</name>
    <dbReference type="NCBI Taxonomy" id="3824"/>
    <lineage>
        <taxon>Eukaryota</taxon>
        <taxon>Viridiplantae</taxon>
        <taxon>Streptophyta</taxon>
        <taxon>Embryophyta</taxon>
        <taxon>Tracheophyta</taxon>
        <taxon>Spermatophyta</taxon>
        <taxon>Magnoliopsida</taxon>
        <taxon>eudicotyledons</taxon>
        <taxon>Gunneridae</taxon>
        <taxon>Pentapetalae</taxon>
        <taxon>rosids</taxon>
        <taxon>fabids</taxon>
        <taxon>Fabales</taxon>
        <taxon>Fabaceae</taxon>
        <taxon>Papilionoideae</taxon>
        <taxon>50 kb inversion clade</taxon>
        <taxon>NPAAA clade</taxon>
        <taxon>indigoferoid/millettioid clade</taxon>
        <taxon>Phaseoleae</taxon>
        <taxon>Canavalia</taxon>
    </lineage>
</organism>
<sequence>MGRSMAKYSNKNKWEEENQRPMNEDVEDILKQTETRIGRQEILENEAIQGENQQKQQTKKQDQRKKHDDEGEMEDGNP</sequence>
<proteinExistence type="predicted"/>
<protein>
    <submittedName>
        <fullName evidence="2">Uncharacterized protein</fullName>
    </submittedName>
</protein>
<feature type="region of interest" description="Disordered" evidence="1">
    <location>
        <begin position="1"/>
        <end position="26"/>
    </location>
</feature>
<evidence type="ECO:0000256" key="1">
    <source>
        <dbReference type="SAM" id="MobiDB-lite"/>
    </source>
</evidence>
<feature type="compositionally biased region" description="Basic and acidic residues" evidence="1">
    <location>
        <begin position="59"/>
        <end position="69"/>
    </location>
</feature>
<keyword evidence="3" id="KW-1185">Reference proteome</keyword>
<evidence type="ECO:0000313" key="3">
    <source>
        <dbReference type="Proteomes" id="UP001367508"/>
    </source>
</evidence>
<evidence type="ECO:0000313" key="2">
    <source>
        <dbReference type="EMBL" id="KAK7308209.1"/>
    </source>
</evidence>